<evidence type="ECO:0000313" key="1">
    <source>
        <dbReference type="EMBL" id="MFC4350308.1"/>
    </source>
</evidence>
<dbReference type="RefSeq" id="WP_382420620.1">
    <property type="nucleotide sequence ID" value="NZ_JBHSCW010000001.1"/>
</dbReference>
<reference evidence="2" key="1">
    <citation type="journal article" date="2019" name="Int. J. Syst. Evol. Microbiol.">
        <title>The Global Catalogue of Microorganisms (GCM) 10K type strain sequencing project: providing services to taxonomists for standard genome sequencing and annotation.</title>
        <authorList>
            <consortium name="The Broad Institute Genomics Platform"/>
            <consortium name="The Broad Institute Genome Sequencing Center for Infectious Disease"/>
            <person name="Wu L."/>
            <person name="Ma J."/>
        </authorList>
    </citation>
    <scope>NUCLEOTIDE SEQUENCE [LARGE SCALE GENOMIC DNA]</scope>
    <source>
        <strain evidence="2">CECT 8472</strain>
    </source>
</reference>
<organism evidence="1 2">
    <name type="scientific">Fodinicurvata halophila</name>
    <dbReference type="NCBI Taxonomy" id="1419723"/>
    <lineage>
        <taxon>Bacteria</taxon>
        <taxon>Pseudomonadati</taxon>
        <taxon>Pseudomonadota</taxon>
        <taxon>Alphaproteobacteria</taxon>
        <taxon>Rhodospirillales</taxon>
        <taxon>Rhodovibrionaceae</taxon>
        <taxon>Fodinicurvata</taxon>
    </lineage>
</organism>
<gene>
    <name evidence="1" type="ORF">ACFOW6_02000</name>
</gene>
<accession>A0ABV8UIM5</accession>
<name>A0ABV8UIM5_9PROT</name>
<dbReference type="EMBL" id="JBHSCW010000001">
    <property type="protein sequence ID" value="MFC4350308.1"/>
    <property type="molecule type" value="Genomic_DNA"/>
</dbReference>
<evidence type="ECO:0000313" key="2">
    <source>
        <dbReference type="Proteomes" id="UP001595799"/>
    </source>
</evidence>
<sequence length="152" mass="16783">MSSDLRSLIREVLAEELQAMRGGSGAHADTSPRPQVREEMVSIANDADLNRFVLRVLELARDGKSVQEIRNGRWKFRLQQAGTASATKATAPGPAVSASSASVEFDRGLVSERQVSALPEDSLVRAGKRVRFTPLAQDELRRKRIRVERKTS</sequence>
<proteinExistence type="predicted"/>
<dbReference type="Proteomes" id="UP001595799">
    <property type="component" value="Unassembled WGS sequence"/>
</dbReference>
<keyword evidence="2" id="KW-1185">Reference proteome</keyword>
<comment type="caution">
    <text evidence="1">The sequence shown here is derived from an EMBL/GenBank/DDBJ whole genome shotgun (WGS) entry which is preliminary data.</text>
</comment>
<protein>
    <submittedName>
        <fullName evidence="1">Uncharacterized protein</fullName>
    </submittedName>
</protein>